<feature type="region of interest" description="Disordered" evidence="1">
    <location>
        <begin position="1"/>
        <end position="106"/>
    </location>
</feature>
<proteinExistence type="predicted"/>
<gene>
    <name evidence="2" type="ORF">GCM10011519_00900</name>
</gene>
<dbReference type="EMBL" id="BMKQ01000001">
    <property type="protein sequence ID" value="GGF31354.1"/>
    <property type="molecule type" value="Genomic_DNA"/>
</dbReference>
<evidence type="ECO:0000313" key="3">
    <source>
        <dbReference type="Proteomes" id="UP000649179"/>
    </source>
</evidence>
<reference evidence="2" key="2">
    <citation type="submission" date="2020-09" db="EMBL/GenBank/DDBJ databases">
        <authorList>
            <person name="Sun Q."/>
            <person name="Zhou Y."/>
        </authorList>
    </citation>
    <scope>NUCLEOTIDE SEQUENCE</scope>
    <source>
        <strain evidence="2">CGMCC 1.16067</strain>
    </source>
</reference>
<accession>A0A917B9X5</accession>
<dbReference type="Proteomes" id="UP000649179">
    <property type="component" value="Unassembled WGS sequence"/>
</dbReference>
<comment type="caution">
    <text evidence="2">The sequence shown here is derived from an EMBL/GenBank/DDBJ whole genome shotgun (WGS) entry which is preliminary data.</text>
</comment>
<dbReference type="AlphaFoldDB" id="A0A917B9X5"/>
<reference evidence="2" key="1">
    <citation type="journal article" date="2014" name="Int. J. Syst. Evol. Microbiol.">
        <title>Complete genome sequence of Corynebacterium casei LMG S-19264T (=DSM 44701T), isolated from a smear-ripened cheese.</title>
        <authorList>
            <consortium name="US DOE Joint Genome Institute (JGI-PGF)"/>
            <person name="Walter F."/>
            <person name="Albersmeier A."/>
            <person name="Kalinowski J."/>
            <person name="Ruckert C."/>
        </authorList>
    </citation>
    <scope>NUCLEOTIDE SEQUENCE</scope>
    <source>
        <strain evidence="2">CGMCC 1.16067</strain>
    </source>
</reference>
<organism evidence="2 3">
    <name type="scientific">Marmoricola endophyticus</name>
    <dbReference type="NCBI Taxonomy" id="2040280"/>
    <lineage>
        <taxon>Bacteria</taxon>
        <taxon>Bacillati</taxon>
        <taxon>Actinomycetota</taxon>
        <taxon>Actinomycetes</taxon>
        <taxon>Propionibacteriales</taxon>
        <taxon>Nocardioidaceae</taxon>
        <taxon>Marmoricola</taxon>
    </lineage>
</organism>
<evidence type="ECO:0000313" key="2">
    <source>
        <dbReference type="EMBL" id="GGF31354.1"/>
    </source>
</evidence>
<evidence type="ECO:0000256" key="1">
    <source>
        <dbReference type="SAM" id="MobiDB-lite"/>
    </source>
</evidence>
<protein>
    <submittedName>
        <fullName evidence="2">Uncharacterized protein</fullName>
    </submittedName>
</protein>
<sequence length="117" mass="12628">MEPAISSDMGPHGSRGRRARSGAGTDARPYRRRRARDPSEYLSVTPSVDGMTPRGSTPYADADDTHTMRGDCRVASVRMGLPDPRDRHLRVRAPGPRPAAPPRADEDAALVAARLGL</sequence>
<name>A0A917B9X5_9ACTN</name>
<keyword evidence="3" id="KW-1185">Reference proteome</keyword>
<feature type="compositionally biased region" description="Basic and acidic residues" evidence="1">
    <location>
        <begin position="63"/>
        <end position="72"/>
    </location>
</feature>